<accession>A0A023BSG6</accession>
<gene>
    <name evidence="2" type="ORF">ATO12_21710</name>
</gene>
<dbReference type="Proteomes" id="UP000023541">
    <property type="component" value="Unassembled WGS sequence"/>
</dbReference>
<dbReference type="eggNOG" id="COG2067">
    <property type="taxonomic scope" value="Bacteria"/>
</dbReference>
<feature type="chain" id="PRO_5001511904" description="Transporter" evidence="1">
    <location>
        <begin position="19"/>
        <end position="503"/>
    </location>
</feature>
<dbReference type="STRING" id="1317122.ATO12_21710"/>
<keyword evidence="3" id="KW-1185">Reference proteome</keyword>
<proteinExistence type="predicted"/>
<reference evidence="2 3" key="1">
    <citation type="submission" date="2014-04" db="EMBL/GenBank/DDBJ databases">
        <title>Aquimarina sp. 22II-S11-z7 Genome Sequencing.</title>
        <authorList>
            <person name="Lai Q."/>
        </authorList>
    </citation>
    <scope>NUCLEOTIDE SEQUENCE [LARGE SCALE GENOMIC DNA]</scope>
    <source>
        <strain evidence="2 3">22II-S11-z7</strain>
    </source>
</reference>
<dbReference type="AlphaFoldDB" id="A0A023BSG6"/>
<dbReference type="RefSeq" id="WP_034244049.1">
    <property type="nucleotide sequence ID" value="NZ_AQRA01000007.1"/>
</dbReference>
<evidence type="ECO:0000313" key="2">
    <source>
        <dbReference type="EMBL" id="EZH72753.1"/>
    </source>
</evidence>
<feature type="signal peptide" evidence="1">
    <location>
        <begin position="1"/>
        <end position="18"/>
    </location>
</feature>
<evidence type="ECO:0000256" key="1">
    <source>
        <dbReference type="SAM" id="SignalP"/>
    </source>
</evidence>
<comment type="caution">
    <text evidence="2">The sequence shown here is derived from an EMBL/GenBank/DDBJ whole genome shotgun (WGS) entry which is preliminary data.</text>
</comment>
<evidence type="ECO:0008006" key="4">
    <source>
        <dbReference type="Google" id="ProtNLM"/>
    </source>
</evidence>
<evidence type="ECO:0000313" key="3">
    <source>
        <dbReference type="Proteomes" id="UP000023541"/>
    </source>
</evidence>
<dbReference type="OrthoDB" id="9765571at2"/>
<sequence length="503" mass="55961">MKKLFLFIGVLSMSFMSAQDMTDALRYSQQDILGTARYRAMSGAFGALGGDLSALQINPAGSAVFLNSHGSVTISTSHIDNDVNYSDRLANRDSRNLNFNQVGAVFIFDHYNDDAIINKLSLGLAYDQTANNVNEFAAFGRSSNSIDNFFLAEAQGLPLDLISRRSGESIDQLYSFLGESEGYATQQAFLGREAFVIEATDVDNPNNTSYFSNIAPGVFDQEYYYESTGLNGKFTLNGGAQINQVFYVGFNVNSHFINYDRVTEFFEGNNNAGSNVNEVTFTNKLSTTGGGFSAQIGGIAKVSEMIRLGASFESPTWYYIEEETTQRLETFSDTDGRSIVDPDVINIFPEYKLRTPAKATGSIAILFKQHGLISLDYSYKDYSTTKLSSDENISFSNLNREINDNLQGASTIRIGTEWRVENWSIRGGYRFEESPYKNDLILGEKTGYSVGTGYSFGKFKIDIAYDYSEQERTEQFYPNSGFNNAALVDSQMRNLTFTFGMNF</sequence>
<name>A0A023BSG6_9FLAO</name>
<dbReference type="EMBL" id="AQRA01000007">
    <property type="protein sequence ID" value="EZH72753.1"/>
    <property type="molecule type" value="Genomic_DNA"/>
</dbReference>
<organism evidence="2 3">
    <name type="scientific">Aquimarina atlantica</name>
    <dbReference type="NCBI Taxonomy" id="1317122"/>
    <lineage>
        <taxon>Bacteria</taxon>
        <taxon>Pseudomonadati</taxon>
        <taxon>Bacteroidota</taxon>
        <taxon>Flavobacteriia</taxon>
        <taxon>Flavobacteriales</taxon>
        <taxon>Flavobacteriaceae</taxon>
        <taxon>Aquimarina</taxon>
    </lineage>
</organism>
<keyword evidence="1" id="KW-0732">Signal</keyword>
<dbReference type="SUPFAM" id="SSF56935">
    <property type="entry name" value="Porins"/>
    <property type="match status" value="1"/>
</dbReference>
<dbReference type="Gene3D" id="2.40.160.60">
    <property type="entry name" value="Outer membrane protein transport protein (OMPP1/FadL/TodX)"/>
    <property type="match status" value="1"/>
</dbReference>
<protein>
    <recommendedName>
        <fullName evidence="4">Transporter</fullName>
    </recommendedName>
</protein>